<keyword evidence="2" id="KW-1185">Reference proteome</keyword>
<gene>
    <name evidence="1" type="ORF">SCWH03_14880</name>
</gene>
<protein>
    <recommendedName>
        <fullName evidence="3">Integrase</fullName>
    </recommendedName>
</protein>
<dbReference type="InterPro" id="IPR011010">
    <property type="entry name" value="DNA_brk_join_enz"/>
</dbReference>
<accession>A0A6A0ASJ5</accession>
<reference evidence="1 2" key="1">
    <citation type="submission" date="2020-02" db="EMBL/GenBank/DDBJ databases">
        <title>Whole Genome Shotgun Sequence of Streptomyces sp. strain CWH03.</title>
        <authorList>
            <person name="Dohra H."/>
            <person name="Kodani S."/>
            <person name="Yamamura H."/>
        </authorList>
    </citation>
    <scope>NUCLEOTIDE SEQUENCE [LARGE SCALE GENOMIC DNA]</scope>
    <source>
        <strain evidence="1 2">CWH03</strain>
    </source>
</reference>
<evidence type="ECO:0000313" key="1">
    <source>
        <dbReference type="EMBL" id="GFH35273.1"/>
    </source>
</evidence>
<dbReference type="GO" id="GO:0003677">
    <property type="term" value="F:DNA binding"/>
    <property type="evidence" value="ECO:0007669"/>
    <property type="project" value="InterPro"/>
</dbReference>
<dbReference type="EMBL" id="BLLG01000003">
    <property type="protein sequence ID" value="GFH35273.1"/>
    <property type="molecule type" value="Genomic_DNA"/>
</dbReference>
<name>A0A6A0ASJ5_9ACTN</name>
<dbReference type="SUPFAM" id="SSF56349">
    <property type="entry name" value="DNA breaking-rejoining enzymes"/>
    <property type="match status" value="1"/>
</dbReference>
<sequence length="698" mass="77888">MAADRATARSCVDCLGWVVLNQRGACAGCRRWRQHYRERGTCPRCRHERLLNSDGLCRSCLQAIRLLDDAEWALGIDGAPPRDLQLTVGVYHDRADSARQLSRADGAGPRTSEVWNLRLKQQRAGAEQPPAVLEPGVWGQIPLFTIPRTLTADTVRAVAGRPVPGWEKAQTVLEEIAAEQGLSRGNRYRKAALLRLALAVRAAEGTRLMPEVLLRDLPACRNTTRLVLQRAGLLAFEPEALRLLPASRRPPRTVVGRVPRCRSPRSCADCQAWMTSGQYGSRCTPCRHWREKLARGTCARCHRQELPLRKGRCRGCRPYRLLDGAQPATIRYTQLLIDVAVGGSGPSPTIPLDEPSRADLPPAPAHTAAGQEQLFAIRRDWTRLLPRLQGRNTAELVLSGTAARLVEDFSRVLHERQSPSHNSNIRTLSILLYWCGAQAAISERDIHDLARTGPDLKAKTVCQFLRDRGILLQDPDLHRDVDLTWIDTALAALPENLADEVGQWVKVLRSRGRHEGEVRSYDAIRPYLASLQPVLTTWTEAGVLSLREVTRQHVEAAVDGYAGRARRQLALALGSLFRTLKRERVVFRDPAQHLRVGNPTGIPKPVPSDLLASALQQTKTPLGRLVLVLAAVHAVPVHELRTILTCDLDLARGTLVIHRGLRRHTLYLEELTHQIAADWLDYRHRRWPASTNPRLLVS</sequence>
<proteinExistence type="predicted"/>
<comment type="caution">
    <text evidence="1">The sequence shown here is derived from an EMBL/GenBank/DDBJ whole genome shotgun (WGS) entry which is preliminary data.</text>
</comment>
<dbReference type="Proteomes" id="UP000484988">
    <property type="component" value="Unassembled WGS sequence"/>
</dbReference>
<evidence type="ECO:0000313" key="2">
    <source>
        <dbReference type="Proteomes" id="UP000484988"/>
    </source>
</evidence>
<organism evidence="1 2">
    <name type="scientific">Streptomyces pacificus</name>
    <dbReference type="NCBI Taxonomy" id="2705029"/>
    <lineage>
        <taxon>Bacteria</taxon>
        <taxon>Bacillati</taxon>
        <taxon>Actinomycetota</taxon>
        <taxon>Actinomycetes</taxon>
        <taxon>Kitasatosporales</taxon>
        <taxon>Streptomycetaceae</taxon>
        <taxon>Streptomyces</taxon>
    </lineage>
</organism>
<dbReference type="AlphaFoldDB" id="A0A6A0ASJ5"/>
<evidence type="ECO:0008006" key="3">
    <source>
        <dbReference type="Google" id="ProtNLM"/>
    </source>
</evidence>